<dbReference type="PROSITE" id="PS50152">
    <property type="entry name" value="25A_SYNTH_3"/>
    <property type="match status" value="1"/>
</dbReference>
<dbReference type="FunCoup" id="H2Z356">
    <property type="interactions" value="786"/>
</dbReference>
<dbReference type="Pfam" id="PF07528">
    <property type="entry name" value="DZF_N"/>
    <property type="match status" value="1"/>
</dbReference>
<accession>H2Z356</accession>
<dbReference type="InParanoid" id="H2Z356"/>
<evidence type="ECO:0000256" key="4">
    <source>
        <dbReference type="ARBA" id="ARBA00023159"/>
    </source>
</evidence>
<reference evidence="10" key="1">
    <citation type="submission" date="2003-08" db="EMBL/GenBank/DDBJ databases">
        <authorList>
            <person name="Birren B."/>
            <person name="Nusbaum C."/>
            <person name="Abebe A."/>
            <person name="Abouelleil A."/>
            <person name="Adekoya E."/>
            <person name="Ait-zahra M."/>
            <person name="Allen N."/>
            <person name="Allen T."/>
            <person name="An P."/>
            <person name="Anderson M."/>
            <person name="Anderson S."/>
            <person name="Arachchi H."/>
            <person name="Armbruster J."/>
            <person name="Bachantsang P."/>
            <person name="Baldwin J."/>
            <person name="Barry A."/>
            <person name="Bayul T."/>
            <person name="Blitshsteyn B."/>
            <person name="Bloom T."/>
            <person name="Blye J."/>
            <person name="Boguslavskiy L."/>
            <person name="Borowsky M."/>
            <person name="Boukhgalter B."/>
            <person name="Brunache A."/>
            <person name="Butler J."/>
            <person name="Calixte N."/>
            <person name="Calvo S."/>
            <person name="Camarata J."/>
            <person name="Campo K."/>
            <person name="Chang J."/>
            <person name="Cheshatsang Y."/>
            <person name="Citroen M."/>
            <person name="Collymore A."/>
            <person name="Considine T."/>
            <person name="Cook A."/>
            <person name="Cooke P."/>
            <person name="Corum B."/>
            <person name="Cuomo C."/>
            <person name="David R."/>
            <person name="Dawoe T."/>
            <person name="Degray S."/>
            <person name="Dodge S."/>
            <person name="Dooley K."/>
            <person name="Dorje P."/>
            <person name="Dorjee K."/>
            <person name="Dorris L."/>
            <person name="Duffey N."/>
            <person name="Dupes A."/>
            <person name="Elkins T."/>
            <person name="Engels R."/>
            <person name="Erickson J."/>
            <person name="Farina A."/>
            <person name="Faro S."/>
            <person name="Ferreira P."/>
            <person name="Fischer H."/>
            <person name="Fitzgerald M."/>
            <person name="Foley K."/>
            <person name="Gage D."/>
            <person name="Galagan J."/>
            <person name="Gearin G."/>
            <person name="Gnerre S."/>
            <person name="Gnirke A."/>
            <person name="Goyette A."/>
            <person name="Graham J."/>
            <person name="Grandbois E."/>
            <person name="Gyaltsen K."/>
            <person name="Hafez N."/>
            <person name="Hagopian D."/>
            <person name="Hagos B."/>
            <person name="Hall J."/>
            <person name="Hatcher B."/>
            <person name="Heller A."/>
            <person name="Higgins H."/>
            <person name="Honan T."/>
            <person name="Horn A."/>
            <person name="Houde N."/>
            <person name="Hughes L."/>
            <person name="Hulme W."/>
            <person name="Husby E."/>
            <person name="Iliev I."/>
            <person name="Jaffe D."/>
            <person name="Jones C."/>
            <person name="Kamal M."/>
            <person name="Kamat A."/>
            <person name="Kamvysselis M."/>
            <person name="Karlsson E."/>
            <person name="Kells C."/>
            <person name="Kieu A."/>
            <person name="Kisner P."/>
            <person name="Kodira C."/>
            <person name="Kulbokas E."/>
            <person name="Labutti K."/>
            <person name="Lama D."/>
            <person name="Landers T."/>
            <person name="Leger J."/>
            <person name="Levine S."/>
            <person name="Lewis D."/>
            <person name="Lewis T."/>
            <person name="Lindblad-toh K."/>
            <person name="Liu X."/>
            <person name="Lokyitsang T."/>
            <person name="Lokyitsang Y."/>
            <person name="Lucien O."/>
            <person name="Lui A."/>
            <person name="Ma L.J."/>
            <person name="Mabbitt R."/>
            <person name="Macdonald J."/>
            <person name="Maclean C."/>
            <person name="Major J."/>
            <person name="Manning J."/>
            <person name="Marabella R."/>
            <person name="Maru K."/>
            <person name="Matthews C."/>
            <person name="Mauceli E."/>
            <person name="Mccarthy M."/>
            <person name="Mcdonough S."/>
            <person name="Mcghee T."/>
            <person name="Meldrim J."/>
            <person name="Meneus L."/>
            <person name="Mesirov J."/>
            <person name="Mihalev A."/>
            <person name="Mihova T."/>
            <person name="Mikkelsen T."/>
            <person name="Mlenga V."/>
            <person name="Moru K."/>
            <person name="Mozes J."/>
            <person name="Mulrain L."/>
            <person name="Munson G."/>
            <person name="Naylor J."/>
            <person name="Newes C."/>
            <person name="Nguyen C."/>
            <person name="Nguyen N."/>
            <person name="Nguyen T."/>
            <person name="Nicol R."/>
            <person name="Nielsen C."/>
            <person name="Nizzari M."/>
            <person name="Norbu C."/>
            <person name="Norbu N."/>
            <person name="O'donnell P."/>
            <person name="Okoawo O."/>
            <person name="O'leary S."/>
            <person name="Omotosho B."/>
            <person name="O'neill K."/>
            <person name="Osman S."/>
            <person name="Parker S."/>
            <person name="Perrin D."/>
            <person name="Phunkhang P."/>
            <person name="Piqani B."/>
            <person name="Purcell S."/>
            <person name="Rachupka T."/>
            <person name="Ramasamy U."/>
            <person name="Rameau R."/>
            <person name="Ray V."/>
            <person name="Raymond C."/>
            <person name="Retta R."/>
            <person name="Richardson S."/>
            <person name="Rise C."/>
            <person name="Rodriguez J."/>
            <person name="Rogers J."/>
            <person name="Rogov P."/>
            <person name="Rutman M."/>
            <person name="Schupbach R."/>
            <person name="Seaman C."/>
            <person name="Settipalli S."/>
            <person name="Sharpe T."/>
            <person name="Sheridan J."/>
            <person name="Sherpa N."/>
            <person name="Shi J."/>
            <person name="Smirnov S."/>
            <person name="Smith C."/>
            <person name="Sougnez C."/>
            <person name="Spencer B."/>
            <person name="Stalker J."/>
            <person name="Stange-thomann N."/>
            <person name="Stavropoulos S."/>
            <person name="Stetson K."/>
            <person name="Stone C."/>
            <person name="Stone S."/>
            <person name="Stubbs M."/>
            <person name="Talamas J."/>
            <person name="Tchuinga P."/>
            <person name="Tenzing P."/>
            <person name="Tesfaye S."/>
            <person name="Theodore J."/>
            <person name="Thoulutsang Y."/>
            <person name="Topham K."/>
            <person name="Towey S."/>
            <person name="Tsamla T."/>
            <person name="Tsomo N."/>
            <person name="Vallee D."/>
            <person name="Vassiliev H."/>
            <person name="Venkataraman V."/>
            <person name="Vinson J."/>
            <person name="Vo A."/>
            <person name="Wade C."/>
            <person name="Wang S."/>
            <person name="Wangchuk T."/>
            <person name="Wangdi T."/>
            <person name="Whittaker C."/>
            <person name="Wilkinson J."/>
            <person name="Wu Y."/>
            <person name="Wyman D."/>
            <person name="Yadav S."/>
            <person name="Yang S."/>
            <person name="Yang X."/>
            <person name="Yeager S."/>
            <person name="Yee E."/>
            <person name="Young G."/>
            <person name="Zainoun J."/>
            <person name="Zembeck L."/>
            <person name="Zimmer A."/>
            <person name="Zody M."/>
            <person name="Lander E."/>
        </authorList>
    </citation>
    <scope>NUCLEOTIDE SEQUENCE [LARGE SCALE GENOMIC DNA]</scope>
</reference>
<keyword evidence="2" id="KW-0805">Transcription regulation</keyword>
<name>H2Z356_CIOSA</name>
<dbReference type="OMA" id="YLAIEMS"/>
<dbReference type="InterPro" id="IPR006561">
    <property type="entry name" value="DZF_dom"/>
</dbReference>
<dbReference type="SMART" id="SM00572">
    <property type="entry name" value="DZF"/>
    <property type="match status" value="1"/>
</dbReference>
<dbReference type="InterPro" id="IPR052134">
    <property type="entry name" value="ILF2"/>
</dbReference>
<dbReference type="Gene3D" id="1.10.1410.40">
    <property type="match status" value="1"/>
</dbReference>
<dbReference type="Gene3D" id="3.30.460.10">
    <property type="entry name" value="Beta Polymerase, domain 2"/>
    <property type="match status" value="1"/>
</dbReference>
<dbReference type="GO" id="GO:0071013">
    <property type="term" value="C:catalytic step 2 spliceosome"/>
    <property type="evidence" value="ECO:0007669"/>
    <property type="project" value="TreeGrafter"/>
</dbReference>
<dbReference type="PANTHER" id="PTHR46447:SF1">
    <property type="entry name" value="INTERLEUKIN ENHANCER-BINDING FACTOR 2"/>
    <property type="match status" value="1"/>
</dbReference>
<evidence type="ECO:0000256" key="3">
    <source>
        <dbReference type="ARBA" id="ARBA00023125"/>
    </source>
</evidence>
<dbReference type="HOGENOM" id="CLU_064863_1_0_1"/>
<keyword evidence="5" id="KW-0804">Transcription</keyword>
<dbReference type="AlphaFoldDB" id="H2Z356"/>
<comment type="subcellular location">
    <subcellularLocation>
        <location evidence="1">Nucleus</location>
    </subcellularLocation>
</comment>
<dbReference type="eggNOG" id="KOG3793">
    <property type="taxonomic scope" value="Eukaryota"/>
</dbReference>
<proteinExistence type="predicted"/>
<evidence type="ECO:0000256" key="7">
    <source>
        <dbReference type="SAM" id="MobiDB-lite"/>
    </source>
</evidence>
<dbReference type="GO" id="GO:0003677">
    <property type="term" value="F:DNA binding"/>
    <property type="evidence" value="ECO:0007669"/>
    <property type="project" value="UniProtKB-KW"/>
</dbReference>
<evidence type="ECO:0000313" key="9">
    <source>
        <dbReference type="Ensembl" id="ENSCSAVP00000012018.1"/>
    </source>
</evidence>
<keyword evidence="3" id="KW-0238">DNA-binding</keyword>
<dbReference type="GO" id="GO:0045893">
    <property type="term" value="P:positive regulation of DNA-templated transcription"/>
    <property type="evidence" value="ECO:0007669"/>
    <property type="project" value="TreeGrafter"/>
</dbReference>
<organism evidence="9 10">
    <name type="scientific">Ciona savignyi</name>
    <name type="common">Pacific transparent sea squirt</name>
    <dbReference type="NCBI Taxonomy" id="51511"/>
    <lineage>
        <taxon>Eukaryota</taxon>
        <taxon>Metazoa</taxon>
        <taxon>Chordata</taxon>
        <taxon>Tunicata</taxon>
        <taxon>Ascidiacea</taxon>
        <taxon>Phlebobranchia</taxon>
        <taxon>Cionidae</taxon>
        <taxon>Ciona</taxon>
    </lineage>
</organism>
<evidence type="ECO:0000313" key="10">
    <source>
        <dbReference type="Proteomes" id="UP000007875"/>
    </source>
</evidence>
<dbReference type="InterPro" id="IPR043519">
    <property type="entry name" value="NT_sf"/>
</dbReference>
<dbReference type="Ensembl" id="ENSCSAVT00000012157.1">
    <property type="protein sequence ID" value="ENSCSAVP00000012018.1"/>
    <property type="gene ID" value="ENSCSAVG00000007064.1"/>
</dbReference>
<feature type="region of interest" description="Disordered" evidence="7">
    <location>
        <begin position="348"/>
        <end position="387"/>
    </location>
</feature>
<dbReference type="STRING" id="51511.ENSCSAVP00000012018"/>
<dbReference type="PANTHER" id="PTHR46447">
    <property type="entry name" value="INTERLEUKIN ENHANCER-BINDING FACTOR"/>
    <property type="match status" value="1"/>
</dbReference>
<evidence type="ECO:0000256" key="2">
    <source>
        <dbReference type="ARBA" id="ARBA00023015"/>
    </source>
</evidence>
<keyword evidence="4" id="KW-0010">Activator</keyword>
<evidence type="ECO:0000256" key="1">
    <source>
        <dbReference type="ARBA" id="ARBA00004123"/>
    </source>
</evidence>
<dbReference type="GeneTree" id="ENSGT00940000154879"/>
<dbReference type="Pfam" id="PF20965">
    <property type="entry name" value="DZF_C"/>
    <property type="match status" value="1"/>
</dbReference>
<sequence length="387" mass="43301">MRGRPRSGGMGRGAPRLFVPHIPFDFVMCEQAFPRVKPAPKDDEFTQALVKRNQELTASTQDQATILDFITKCTTALDALVVLPNTEFEVEIEEYRQVGSFKKGTMMVGNAIADVAVIFKSLPTKDSVKLLSEKLVAKMKEDCTNELTVEMTDAGFEIKAENATVNVLIATIPSNMRKLNSAMHLDQKTLQATLAAIRHVRWFEESAFHSSVKMMVRLLKDMSRRFEGFQPLTPWIIDLLAHHVVMHNPNRQPLPINEAFRRCLKILSSGFFLPGSAGIVDPCESGNVRVHTVMTLEQQDQVCCTAQTLLRVLAHGGFKQILGIEGTAAVATEVNVFNGVVVAPSEKVYEKPVEEEKKEEKPTEKQEEKEDKKNGDAKEEKTEEEME</sequence>
<evidence type="ECO:0000256" key="6">
    <source>
        <dbReference type="ARBA" id="ARBA00023242"/>
    </source>
</evidence>
<dbReference type="GO" id="GO:0003725">
    <property type="term" value="F:double-stranded RNA binding"/>
    <property type="evidence" value="ECO:0007669"/>
    <property type="project" value="TreeGrafter"/>
</dbReference>
<dbReference type="SUPFAM" id="SSF81301">
    <property type="entry name" value="Nucleotidyltransferase"/>
    <property type="match status" value="1"/>
</dbReference>
<dbReference type="InterPro" id="IPR049402">
    <property type="entry name" value="DZF_dom_C"/>
</dbReference>
<protein>
    <recommendedName>
        <fullName evidence="8">DZF domain-containing protein</fullName>
    </recommendedName>
</protein>
<keyword evidence="10" id="KW-1185">Reference proteome</keyword>
<reference evidence="9" key="2">
    <citation type="submission" date="2025-08" db="UniProtKB">
        <authorList>
            <consortium name="Ensembl"/>
        </authorList>
    </citation>
    <scope>IDENTIFICATION</scope>
</reference>
<evidence type="ECO:0000259" key="8">
    <source>
        <dbReference type="PROSITE" id="PS51703"/>
    </source>
</evidence>
<feature type="compositionally biased region" description="Basic and acidic residues" evidence="7">
    <location>
        <begin position="348"/>
        <end position="381"/>
    </location>
</feature>
<dbReference type="InterPro" id="IPR049401">
    <property type="entry name" value="DZF_dom_N"/>
</dbReference>
<evidence type="ECO:0000256" key="5">
    <source>
        <dbReference type="ARBA" id="ARBA00023163"/>
    </source>
</evidence>
<reference evidence="9" key="3">
    <citation type="submission" date="2025-09" db="UniProtKB">
        <authorList>
            <consortium name="Ensembl"/>
        </authorList>
    </citation>
    <scope>IDENTIFICATION</scope>
</reference>
<keyword evidence="6" id="KW-0539">Nucleus</keyword>
<dbReference type="PROSITE" id="PS51703">
    <property type="entry name" value="DZF"/>
    <property type="match status" value="1"/>
</dbReference>
<feature type="domain" description="DZF" evidence="8">
    <location>
        <begin position="16"/>
        <end position="362"/>
    </location>
</feature>
<dbReference type="FunFam" id="3.30.460.10:FF:000058">
    <property type="entry name" value="Interleukin enhancer-binding factor 2"/>
    <property type="match status" value="1"/>
</dbReference>
<dbReference type="Proteomes" id="UP000007875">
    <property type="component" value="Unassembled WGS sequence"/>
</dbReference>